<dbReference type="AlphaFoldDB" id="A0AAV2YGG2"/>
<keyword evidence="3" id="KW-1185">Reference proteome</keyword>
<sequence length="553" mass="62122">MAWWPASLPLPLPSTTNPSISTMLGRLGSMEICLDAFDDDVLAMDAECDVAELLVAPPAGSPGTTAKVIQQQDSFDLALIDAAADEVNEELLDDLLTAVGDAVLAEATKTQQLASPNGTDDDLTEPLQLGWRYQSALGAALADQDLATLLLDDDEDEDEDDTSNDTSEADVESDDLTAPEDEDDVLDGELEVLRKEQEYLEAQTKLLRLRGQRRAGERRQRAQVAKTQLQDATTKRNALIELAKQQQTALEYMQGMLALAPVNDVRLTLTSPLECYIHLGKDFKDRRQSIFRLREVKADMTEKFLAIKSRGIDVEKPYQYTDTFEQCGKLYTVYFQVAKFDNVVVQDVVDVLYEYSLGQDGALKKTIGCATTRIPYDGLFKNFLHQRIVSNLQEHDELLGRSPELESNSLFFSCLESKDKAIVATDYVNGDEQFPYRTTDRIRKDLSSGSIPRYSPARSLVLEKYVDSKGVPGVLLKRFVFTRCHLDEARVTEATKHRLASFMPQVHRRMAEYLDHRMHTVELTGQHAWNEDLAMSASDWVENCKLEHYFNPG</sequence>
<evidence type="ECO:0000256" key="1">
    <source>
        <dbReference type="SAM" id="MobiDB-lite"/>
    </source>
</evidence>
<accession>A0AAV2YGG2</accession>
<dbReference type="EMBL" id="DAKRPA010000265">
    <property type="protein sequence ID" value="DAZ94160.1"/>
    <property type="molecule type" value="Genomic_DNA"/>
</dbReference>
<gene>
    <name evidence="2" type="ORF">N0F65_008252</name>
</gene>
<name>A0AAV2YGG2_9STRA</name>
<comment type="caution">
    <text evidence="2">The sequence shown here is derived from an EMBL/GenBank/DDBJ whole genome shotgun (WGS) entry which is preliminary data.</text>
</comment>
<evidence type="ECO:0000313" key="3">
    <source>
        <dbReference type="Proteomes" id="UP001146120"/>
    </source>
</evidence>
<proteinExistence type="predicted"/>
<dbReference type="Proteomes" id="UP001146120">
    <property type="component" value="Unassembled WGS sequence"/>
</dbReference>
<organism evidence="2 3">
    <name type="scientific">Lagenidium giganteum</name>
    <dbReference type="NCBI Taxonomy" id="4803"/>
    <lineage>
        <taxon>Eukaryota</taxon>
        <taxon>Sar</taxon>
        <taxon>Stramenopiles</taxon>
        <taxon>Oomycota</taxon>
        <taxon>Peronosporomycetes</taxon>
        <taxon>Pythiales</taxon>
        <taxon>Pythiaceae</taxon>
    </lineage>
</organism>
<reference evidence="2" key="2">
    <citation type="journal article" date="2023" name="Microbiol Resour">
        <title>Decontamination and Annotation of the Draft Genome Sequence of the Oomycete Lagenidium giganteum ARSEF 373.</title>
        <authorList>
            <person name="Morgan W.R."/>
            <person name="Tartar A."/>
        </authorList>
    </citation>
    <scope>NUCLEOTIDE SEQUENCE</scope>
    <source>
        <strain evidence="2">ARSEF 373</strain>
    </source>
</reference>
<evidence type="ECO:0000313" key="2">
    <source>
        <dbReference type="EMBL" id="DAZ94160.1"/>
    </source>
</evidence>
<feature type="region of interest" description="Disordered" evidence="1">
    <location>
        <begin position="154"/>
        <end position="184"/>
    </location>
</feature>
<protein>
    <submittedName>
        <fullName evidence="2">Uncharacterized protein</fullName>
    </submittedName>
</protein>
<reference evidence="2" key="1">
    <citation type="submission" date="2022-11" db="EMBL/GenBank/DDBJ databases">
        <authorList>
            <person name="Morgan W.R."/>
            <person name="Tartar A."/>
        </authorList>
    </citation>
    <scope>NUCLEOTIDE SEQUENCE</scope>
    <source>
        <strain evidence="2">ARSEF 373</strain>
    </source>
</reference>